<gene>
    <name evidence="1" type="ORF">H8710_04540</name>
</gene>
<comment type="caution">
    <text evidence="1">The sequence shown here is derived from an EMBL/GenBank/DDBJ whole genome shotgun (WGS) entry which is preliminary data.</text>
</comment>
<sequence length="86" mass="9852">MKNKEIVSRQVYWTSEDIRKRAKPFRSPVDALTGEYLTGIMKITTRTSSGIKYNALDEKTFQADLMKRTRAGAFLRILPAFQAARP</sequence>
<dbReference type="AlphaFoldDB" id="A0A926I5X5"/>
<accession>A0A926I5X5</accession>
<keyword evidence="2" id="KW-1185">Reference proteome</keyword>
<organism evidence="1 2">
    <name type="scientific">Fumia xinanensis</name>
    <dbReference type="NCBI Taxonomy" id="2763659"/>
    <lineage>
        <taxon>Bacteria</taxon>
        <taxon>Bacillati</taxon>
        <taxon>Bacillota</taxon>
        <taxon>Clostridia</taxon>
        <taxon>Eubacteriales</taxon>
        <taxon>Oscillospiraceae</taxon>
        <taxon>Fumia</taxon>
    </lineage>
</organism>
<evidence type="ECO:0000313" key="1">
    <source>
        <dbReference type="EMBL" id="MBC8559335.1"/>
    </source>
</evidence>
<protein>
    <submittedName>
        <fullName evidence="1">Uncharacterized protein</fullName>
    </submittedName>
</protein>
<name>A0A926I5X5_9FIRM</name>
<dbReference type="EMBL" id="JACRSV010000001">
    <property type="protein sequence ID" value="MBC8559335.1"/>
    <property type="molecule type" value="Genomic_DNA"/>
</dbReference>
<dbReference type="RefSeq" id="WP_249294234.1">
    <property type="nucleotide sequence ID" value="NZ_JACRSV010000001.1"/>
</dbReference>
<reference evidence="1" key="1">
    <citation type="submission" date="2020-08" db="EMBL/GenBank/DDBJ databases">
        <title>Genome public.</title>
        <authorList>
            <person name="Liu C."/>
            <person name="Sun Q."/>
        </authorList>
    </citation>
    <scope>NUCLEOTIDE SEQUENCE</scope>
    <source>
        <strain evidence="1">NSJ-33</strain>
    </source>
</reference>
<dbReference type="Proteomes" id="UP000610760">
    <property type="component" value="Unassembled WGS sequence"/>
</dbReference>
<proteinExistence type="predicted"/>
<evidence type="ECO:0000313" key="2">
    <source>
        <dbReference type="Proteomes" id="UP000610760"/>
    </source>
</evidence>